<evidence type="ECO:0000313" key="1">
    <source>
        <dbReference type="EMBL" id="WAB08862.1"/>
    </source>
</evidence>
<dbReference type="EMBL" id="OP751148">
    <property type="protein sequence ID" value="WAB08862.1"/>
    <property type="molecule type" value="Genomic_DNA"/>
</dbReference>
<evidence type="ECO:0000313" key="2">
    <source>
        <dbReference type="Proteomes" id="UP001163413"/>
    </source>
</evidence>
<sequence>MRRQSQAIAMSLRWLLYVSEPGAKYKTYPNGPGSAPVLVAYTEQERAEWVQERDRALDEWESTDPEGLHSWKVATAAMKGGDNSALAEGWSALMLAEDGMRIVDPCAHCRECRSRR</sequence>
<name>A0A9E8M5Z6_9CAUD</name>
<dbReference type="Proteomes" id="UP001163413">
    <property type="component" value="Segment"/>
</dbReference>
<gene>
    <name evidence="1" type="primary">83</name>
    <name evidence="1" type="ORF">SEA_SUCCESS_83</name>
</gene>
<reference evidence="1" key="1">
    <citation type="submission" date="2022-10" db="EMBL/GenBank/DDBJ databases">
        <authorList>
            <person name="Roth M.A."/>
            <person name="Wohlstadter N.E."/>
            <person name="Arguedas X."/>
            <person name="Leighton H.R."/>
            <person name="Msuya J.A."/>
            <person name="Pravda N."/>
            <person name="Shaffer C.D."/>
            <person name="Weston-Hafer K.A."/>
            <person name="Russell D.A."/>
            <person name="Jacobs-Sera D."/>
            <person name="Hatfull G.F."/>
        </authorList>
    </citation>
    <scope>NUCLEOTIDE SEQUENCE</scope>
</reference>
<keyword evidence="2" id="KW-1185">Reference proteome</keyword>
<protein>
    <submittedName>
        <fullName evidence="1">Uncharacterized protein</fullName>
    </submittedName>
</protein>
<organism evidence="1 2">
    <name type="scientific">Streptomyces phage Success</name>
    <dbReference type="NCBI Taxonomy" id="2999013"/>
    <lineage>
        <taxon>Viruses</taxon>
        <taxon>Duplodnaviria</taxon>
        <taxon>Heunggongvirae</taxon>
        <taxon>Uroviricota</taxon>
        <taxon>Caudoviricetes</taxon>
        <taxon>Successvirus</taxon>
        <taxon>Successvirus success</taxon>
    </lineage>
</organism>
<dbReference type="GeneID" id="80020275"/>
<accession>A0A9E8M5Z6</accession>
<dbReference type="RefSeq" id="YP_010755607.1">
    <property type="nucleotide sequence ID" value="NC_073472.1"/>
</dbReference>
<proteinExistence type="predicted"/>
<dbReference type="KEGG" id="vg:80020275"/>